<evidence type="ECO:0000259" key="1">
    <source>
        <dbReference type="Pfam" id="PF20109"/>
    </source>
</evidence>
<dbReference type="EMBL" id="QFPP01000001">
    <property type="protein sequence ID" value="PZQ78416.1"/>
    <property type="molecule type" value="Genomic_DNA"/>
</dbReference>
<name>A0A2W5QN35_VARPD</name>
<feature type="domain" description="Transcriptional regulator-like" evidence="1">
    <location>
        <begin position="10"/>
        <end position="53"/>
    </location>
</feature>
<evidence type="ECO:0000313" key="2">
    <source>
        <dbReference type="EMBL" id="PZQ78416.1"/>
    </source>
</evidence>
<accession>A0A2W5QN35</accession>
<protein>
    <recommendedName>
        <fullName evidence="1">Transcriptional regulator-like domain-containing protein</fullName>
    </recommendedName>
</protein>
<comment type="caution">
    <text evidence="2">The sequence shown here is derived from an EMBL/GenBank/DDBJ whole genome shotgun (WGS) entry which is preliminary data.</text>
</comment>
<proteinExistence type="predicted"/>
<organism evidence="2 3">
    <name type="scientific">Variovorax paradoxus</name>
    <dbReference type="NCBI Taxonomy" id="34073"/>
    <lineage>
        <taxon>Bacteria</taxon>
        <taxon>Pseudomonadati</taxon>
        <taxon>Pseudomonadota</taxon>
        <taxon>Betaproteobacteria</taxon>
        <taxon>Burkholderiales</taxon>
        <taxon>Comamonadaceae</taxon>
        <taxon>Variovorax</taxon>
    </lineage>
</organism>
<sequence length="226" mass="26407">MANHQSWPPNWRSATPYAEHESWSGNRWAWEFLRRNAEFQWWCDRVEELVTADARLEGEVMCSRLFHLSAYKHYAEPFHDGAPLEFMRLMRVVTHTDPEPEEYDLVMHQGDVLVKINVRHLPTQTAIDDHLRWYGNLLREAAAQISGQLPITTRPQPAKLVRYLRLLDADAEGVHQHVVGPVLYPEKAVNSDGLQRNASDWHEFIKSRIRAARRFTVEGWMSKIES</sequence>
<evidence type="ECO:0000313" key="3">
    <source>
        <dbReference type="Proteomes" id="UP000249135"/>
    </source>
</evidence>
<gene>
    <name evidence="2" type="ORF">DI563_00090</name>
</gene>
<dbReference type="InterPro" id="IPR045465">
    <property type="entry name" value="Trans_reg_dom"/>
</dbReference>
<dbReference type="Pfam" id="PF20109">
    <property type="entry name" value="Trans_reg_dom"/>
    <property type="match status" value="1"/>
</dbReference>
<dbReference type="Proteomes" id="UP000249135">
    <property type="component" value="Unassembled WGS sequence"/>
</dbReference>
<dbReference type="AlphaFoldDB" id="A0A2W5QN35"/>
<reference evidence="2 3" key="1">
    <citation type="submission" date="2017-08" db="EMBL/GenBank/DDBJ databases">
        <title>Infants hospitalized years apart are colonized by the same room-sourced microbial strains.</title>
        <authorList>
            <person name="Brooks B."/>
            <person name="Olm M.R."/>
            <person name="Firek B.A."/>
            <person name="Baker R."/>
            <person name="Thomas B.C."/>
            <person name="Morowitz M.J."/>
            <person name="Banfield J.F."/>
        </authorList>
    </citation>
    <scope>NUCLEOTIDE SEQUENCE [LARGE SCALE GENOMIC DNA]</scope>
    <source>
        <strain evidence="2">S2_005_003_R2_41</strain>
    </source>
</reference>